<dbReference type="Pfam" id="PF01370">
    <property type="entry name" value="Epimerase"/>
    <property type="match status" value="1"/>
</dbReference>
<evidence type="ECO:0000313" key="2">
    <source>
        <dbReference type="EMBL" id="GER90126.1"/>
    </source>
</evidence>
<organism evidence="2 3">
    <name type="scientific">Dictyobacter vulcani</name>
    <dbReference type="NCBI Taxonomy" id="2607529"/>
    <lineage>
        <taxon>Bacteria</taxon>
        <taxon>Bacillati</taxon>
        <taxon>Chloroflexota</taxon>
        <taxon>Ktedonobacteria</taxon>
        <taxon>Ktedonobacterales</taxon>
        <taxon>Dictyobacteraceae</taxon>
        <taxon>Dictyobacter</taxon>
    </lineage>
</organism>
<comment type="caution">
    <text evidence="2">The sequence shown here is derived from an EMBL/GenBank/DDBJ whole genome shotgun (WGS) entry which is preliminary data.</text>
</comment>
<proteinExistence type="predicted"/>
<accession>A0A5J4KYA6</accession>
<dbReference type="SUPFAM" id="SSF51735">
    <property type="entry name" value="NAD(P)-binding Rossmann-fold domains"/>
    <property type="match status" value="1"/>
</dbReference>
<dbReference type="InterPro" id="IPR051783">
    <property type="entry name" value="NAD(P)-dependent_oxidoreduct"/>
</dbReference>
<evidence type="ECO:0000313" key="3">
    <source>
        <dbReference type="Proteomes" id="UP000326912"/>
    </source>
</evidence>
<evidence type="ECO:0000259" key="1">
    <source>
        <dbReference type="Pfam" id="PF01370"/>
    </source>
</evidence>
<reference evidence="2 3" key="1">
    <citation type="submission" date="2019-10" db="EMBL/GenBank/DDBJ databases">
        <title>Dictyobacter vulcani sp. nov., within the class Ktedonobacteria, isolated from soil of volcanic Mt. Zao.</title>
        <authorList>
            <person name="Zheng Y."/>
            <person name="Wang C.M."/>
            <person name="Sakai Y."/>
            <person name="Abe K."/>
            <person name="Yokota A."/>
            <person name="Yabe S."/>
        </authorList>
    </citation>
    <scope>NUCLEOTIDE SEQUENCE [LARGE SCALE GENOMIC DNA]</scope>
    <source>
        <strain evidence="2 3">W12</strain>
    </source>
</reference>
<feature type="domain" description="NAD-dependent epimerase/dehydratase" evidence="1">
    <location>
        <begin position="4"/>
        <end position="228"/>
    </location>
</feature>
<dbReference type="InterPro" id="IPR001509">
    <property type="entry name" value="Epimerase_deHydtase"/>
</dbReference>
<keyword evidence="3" id="KW-1185">Reference proteome</keyword>
<dbReference type="RefSeq" id="WP_151757906.1">
    <property type="nucleotide sequence ID" value="NZ_BKZW01000002.1"/>
</dbReference>
<name>A0A5J4KYA6_9CHLR</name>
<dbReference type="PANTHER" id="PTHR48079:SF6">
    <property type="entry name" value="NAD(P)-BINDING DOMAIN-CONTAINING PROTEIN-RELATED"/>
    <property type="match status" value="1"/>
</dbReference>
<dbReference type="GO" id="GO:0004029">
    <property type="term" value="F:aldehyde dehydrogenase (NAD+) activity"/>
    <property type="evidence" value="ECO:0007669"/>
    <property type="project" value="TreeGrafter"/>
</dbReference>
<dbReference type="EMBL" id="BKZW01000002">
    <property type="protein sequence ID" value="GER90126.1"/>
    <property type="molecule type" value="Genomic_DNA"/>
</dbReference>
<dbReference type="GO" id="GO:0005737">
    <property type="term" value="C:cytoplasm"/>
    <property type="evidence" value="ECO:0007669"/>
    <property type="project" value="TreeGrafter"/>
</dbReference>
<dbReference type="PANTHER" id="PTHR48079">
    <property type="entry name" value="PROTEIN YEEZ"/>
    <property type="match status" value="1"/>
</dbReference>
<dbReference type="InterPro" id="IPR036291">
    <property type="entry name" value="NAD(P)-bd_dom_sf"/>
</dbReference>
<dbReference type="AlphaFoldDB" id="A0A5J4KYA6"/>
<protein>
    <submittedName>
        <fullName evidence="2">Dihydroflavonol-4-reductase</fullName>
    </submittedName>
</protein>
<dbReference type="Gene3D" id="3.40.50.720">
    <property type="entry name" value="NAD(P)-binding Rossmann-like Domain"/>
    <property type="match status" value="1"/>
</dbReference>
<sequence length="328" mass="35955">MRYFITGATGFVGSHIARQLIEGGHQVVAVVRNPARAQDLVKLGVTIFFQGDVTDKESMREPMRNTDGVFHIAGWYKVGVKDKSGGEKINIQGTRNVLELMKELGIPKGVYTSTLAVNSDTNGKEVDENYHFTGKHLSEYDRTKWVAHYEVADPMIAAGLPLVIVMPGVIYGPEDTSSVRTTFIQYLQRKLPMLPGGTTFSWAHVEDIARGHILAMEKGKVGESYIIAGPTHSLVEAMQVAKEITGVPTPRMIVPAGVMKALAVVMGAVAKIVSVPDEYSAEYLRVNAGTTYIGSNARARRELGYEPRPLKEGLTQTLKHEMQLLGMK</sequence>
<gene>
    <name evidence="2" type="ORF">KDW_42880</name>
</gene>
<dbReference type="Proteomes" id="UP000326912">
    <property type="component" value="Unassembled WGS sequence"/>
</dbReference>